<comment type="caution">
    <text evidence="1">The sequence shown here is derived from an EMBL/GenBank/DDBJ whole genome shotgun (WGS) entry which is preliminary data.</text>
</comment>
<evidence type="ECO:0000313" key="2">
    <source>
        <dbReference type="Proteomes" id="UP001139981"/>
    </source>
</evidence>
<dbReference type="EMBL" id="JANBVB010000329">
    <property type="protein sequence ID" value="KAJ2895113.1"/>
    <property type="molecule type" value="Genomic_DNA"/>
</dbReference>
<evidence type="ECO:0000313" key="1">
    <source>
        <dbReference type="EMBL" id="KAJ2895113.1"/>
    </source>
</evidence>
<reference evidence="1" key="1">
    <citation type="submission" date="2022-07" db="EMBL/GenBank/DDBJ databases">
        <title>Phylogenomic reconstructions and comparative analyses of Kickxellomycotina fungi.</title>
        <authorList>
            <person name="Reynolds N.K."/>
            <person name="Stajich J.E."/>
            <person name="Barry K."/>
            <person name="Grigoriev I.V."/>
            <person name="Crous P."/>
            <person name="Smith M.E."/>
        </authorList>
    </citation>
    <scope>NUCLEOTIDE SEQUENCE</scope>
    <source>
        <strain evidence="1">CBS 190363</strain>
    </source>
</reference>
<name>A0ACC1M3M2_9FUNG</name>
<sequence length="169" mass="18811">SSGTTRYDVGLINAFVLHTVVTITGISDSTARETAQRVALDMFKSLLAEADSEACYLMISAISNQLRFPSSHTYLCSRMTLALFSKSEERVRECIARVLIERILVNRPFPWGLLVTLIELLRNPYYAFWTHEFTQRSPQIVEILKAVAKSIHAVGGVPSHGQAIVQSPS</sequence>
<keyword evidence="2" id="KW-1185">Reference proteome</keyword>
<organism evidence="1 2">
    <name type="scientific">Coemansia aciculifera</name>
    <dbReference type="NCBI Taxonomy" id="417176"/>
    <lineage>
        <taxon>Eukaryota</taxon>
        <taxon>Fungi</taxon>
        <taxon>Fungi incertae sedis</taxon>
        <taxon>Zoopagomycota</taxon>
        <taxon>Kickxellomycotina</taxon>
        <taxon>Kickxellomycetes</taxon>
        <taxon>Kickxellales</taxon>
        <taxon>Kickxellaceae</taxon>
        <taxon>Coemansia</taxon>
    </lineage>
</organism>
<proteinExistence type="predicted"/>
<feature type="non-terminal residue" evidence="1">
    <location>
        <position position="1"/>
    </location>
</feature>
<dbReference type="Proteomes" id="UP001139981">
    <property type="component" value="Unassembled WGS sequence"/>
</dbReference>
<protein>
    <submittedName>
        <fullName evidence="1">CCR4-NOT core subunit cdc39</fullName>
    </submittedName>
</protein>
<gene>
    <name evidence="1" type="primary">CDC39_2</name>
    <name evidence="1" type="ORF">IWW38_002386</name>
</gene>
<accession>A0ACC1M3M2</accession>